<keyword evidence="3" id="KW-1185">Reference proteome</keyword>
<accession>A0A2J6SKQ4</accession>
<feature type="region of interest" description="Disordered" evidence="1">
    <location>
        <begin position="48"/>
        <end position="72"/>
    </location>
</feature>
<evidence type="ECO:0000313" key="3">
    <source>
        <dbReference type="Proteomes" id="UP000235371"/>
    </source>
</evidence>
<dbReference type="CDD" id="cd23703">
    <property type="entry name" value="mS26_PET12"/>
    <property type="match status" value="1"/>
</dbReference>
<evidence type="ECO:0000313" key="2">
    <source>
        <dbReference type="EMBL" id="PMD51358.1"/>
    </source>
</evidence>
<dbReference type="AlphaFoldDB" id="A0A2J6SKQ4"/>
<dbReference type="Proteomes" id="UP000235371">
    <property type="component" value="Unassembled WGS sequence"/>
</dbReference>
<protein>
    <submittedName>
        <fullName evidence="2">Uncharacterized protein</fullName>
    </submittedName>
</protein>
<evidence type="ECO:0000256" key="1">
    <source>
        <dbReference type="SAM" id="MobiDB-lite"/>
    </source>
</evidence>
<dbReference type="EMBL" id="KZ613912">
    <property type="protein sequence ID" value="PMD51358.1"/>
    <property type="molecule type" value="Genomic_DNA"/>
</dbReference>
<dbReference type="InParanoid" id="A0A2J6SKQ4"/>
<dbReference type="RefSeq" id="XP_024728262.1">
    <property type="nucleotide sequence ID" value="XM_024881715.1"/>
</dbReference>
<dbReference type="GeneID" id="36589792"/>
<sequence length="296" mass="33571">MRGPSLSAKSLNSLARCQCSITSIAHRSFATSSPLTAISPVSPKFIEVPTTPQPQARQKLDIKGTLPPPRNLFPARALRKTSKKYLDALTKEPKEQREPTNEYVAWKRRMAASRRTNLREGLVELYKRKKDHDGAVAVRSKIKQEDRNRRLRAPQREDERLTDPTIKEANRILQSGPIPDPNRETRVAEKSARVQAKEAAREEQRKNALHTLYMQARSFITTEEQLDAKIEEIFKEPREGESDNIWDRAAPLSIQDMLASINKTEKKAVSFHSGPAQITGQRMKKIAEELTGGKMD</sequence>
<dbReference type="OrthoDB" id="5223508at2759"/>
<dbReference type="Pfam" id="PF26163">
    <property type="entry name" value="mS26"/>
    <property type="match status" value="1"/>
</dbReference>
<dbReference type="STRING" id="1095630.A0A2J6SKQ4"/>
<gene>
    <name evidence="2" type="ORF">K444DRAFT_620467</name>
</gene>
<proteinExistence type="predicted"/>
<organism evidence="2 3">
    <name type="scientific">Hyaloscypha bicolor E</name>
    <dbReference type="NCBI Taxonomy" id="1095630"/>
    <lineage>
        <taxon>Eukaryota</taxon>
        <taxon>Fungi</taxon>
        <taxon>Dikarya</taxon>
        <taxon>Ascomycota</taxon>
        <taxon>Pezizomycotina</taxon>
        <taxon>Leotiomycetes</taxon>
        <taxon>Helotiales</taxon>
        <taxon>Hyaloscyphaceae</taxon>
        <taxon>Hyaloscypha</taxon>
        <taxon>Hyaloscypha bicolor</taxon>
    </lineage>
</organism>
<reference evidence="2 3" key="1">
    <citation type="submission" date="2016-04" db="EMBL/GenBank/DDBJ databases">
        <title>A degradative enzymes factory behind the ericoid mycorrhizal symbiosis.</title>
        <authorList>
            <consortium name="DOE Joint Genome Institute"/>
            <person name="Martino E."/>
            <person name="Morin E."/>
            <person name="Grelet G."/>
            <person name="Kuo A."/>
            <person name="Kohler A."/>
            <person name="Daghino S."/>
            <person name="Barry K."/>
            <person name="Choi C."/>
            <person name="Cichocki N."/>
            <person name="Clum A."/>
            <person name="Copeland A."/>
            <person name="Hainaut M."/>
            <person name="Haridas S."/>
            <person name="Labutti K."/>
            <person name="Lindquist E."/>
            <person name="Lipzen A."/>
            <person name="Khouja H.-R."/>
            <person name="Murat C."/>
            <person name="Ohm R."/>
            <person name="Olson A."/>
            <person name="Spatafora J."/>
            <person name="Veneault-Fourrey C."/>
            <person name="Henrissat B."/>
            <person name="Grigoriev I."/>
            <person name="Martin F."/>
            <person name="Perotto S."/>
        </authorList>
    </citation>
    <scope>NUCLEOTIDE SEQUENCE [LARGE SCALE GENOMIC DNA]</scope>
    <source>
        <strain evidence="2 3">E</strain>
    </source>
</reference>
<name>A0A2J6SKQ4_9HELO</name>
<dbReference type="InterPro" id="IPR058940">
    <property type="entry name" value="mS26_fungi"/>
</dbReference>